<dbReference type="Gene3D" id="2.10.25.10">
    <property type="entry name" value="Laminin"/>
    <property type="match status" value="1"/>
</dbReference>
<dbReference type="InterPro" id="IPR007110">
    <property type="entry name" value="Ig-like_dom"/>
</dbReference>
<dbReference type="InterPro" id="IPR016186">
    <property type="entry name" value="C-type_lectin-like/link_sf"/>
</dbReference>
<dbReference type="GeneID" id="118413058"/>
<evidence type="ECO:0000256" key="2">
    <source>
        <dbReference type="ARBA" id="ARBA00023157"/>
    </source>
</evidence>
<keyword evidence="8" id="KW-1185">Reference proteome</keyword>
<dbReference type="InterPro" id="IPR018378">
    <property type="entry name" value="C-type_lectin_CS"/>
</dbReference>
<feature type="domain" description="VWFD" evidence="7">
    <location>
        <begin position="537"/>
        <end position="738"/>
    </location>
</feature>
<dbReference type="OMA" id="CEANCWE"/>
<keyword evidence="2" id="KW-1015">Disulfide bond</keyword>
<evidence type="ECO:0000259" key="5">
    <source>
        <dbReference type="PROSITE" id="PS50041"/>
    </source>
</evidence>
<protein>
    <submittedName>
        <fullName evidence="9">von Willebrand factor D and EGF domain-containing protein-like</fullName>
    </submittedName>
</protein>
<feature type="chain" id="PRO_5039888172" evidence="4">
    <location>
        <begin position="20"/>
        <end position="1028"/>
    </location>
</feature>
<reference evidence="9" key="2">
    <citation type="submission" date="2025-08" db="UniProtKB">
        <authorList>
            <consortium name="RefSeq"/>
        </authorList>
    </citation>
    <scope>IDENTIFICATION</scope>
    <source>
        <strain evidence="9">S238N-H82</strain>
        <tissue evidence="9">Testes</tissue>
    </source>
</reference>
<feature type="domain" description="C-type lectin" evidence="5">
    <location>
        <begin position="25"/>
        <end position="141"/>
    </location>
</feature>
<dbReference type="RefSeq" id="XP_035672094.1">
    <property type="nucleotide sequence ID" value="XM_035816201.1"/>
</dbReference>
<dbReference type="PANTHER" id="PTHR22801">
    <property type="entry name" value="LITHOSTATHINE"/>
    <property type="match status" value="1"/>
</dbReference>
<proteinExistence type="predicted"/>
<dbReference type="Pfam" id="PF00059">
    <property type="entry name" value="Lectin_C"/>
    <property type="match status" value="1"/>
</dbReference>
<evidence type="ECO:0000256" key="4">
    <source>
        <dbReference type="SAM" id="SignalP"/>
    </source>
</evidence>
<organism evidence="8 9">
    <name type="scientific">Branchiostoma floridae</name>
    <name type="common">Florida lancelet</name>
    <name type="synonym">Amphioxus</name>
    <dbReference type="NCBI Taxonomy" id="7739"/>
    <lineage>
        <taxon>Eukaryota</taxon>
        <taxon>Metazoa</taxon>
        <taxon>Chordata</taxon>
        <taxon>Cephalochordata</taxon>
        <taxon>Leptocardii</taxon>
        <taxon>Amphioxiformes</taxon>
        <taxon>Branchiostomatidae</taxon>
        <taxon>Branchiostoma</taxon>
    </lineage>
</organism>
<dbReference type="PROSITE" id="PS51233">
    <property type="entry name" value="VWFD"/>
    <property type="match status" value="1"/>
</dbReference>
<dbReference type="PROSITE" id="PS50835">
    <property type="entry name" value="IG_LIKE"/>
    <property type="match status" value="1"/>
</dbReference>
<dbReference type="SMART" id="SM00034">
    <property type="entry name" value="CLECT"/>
    <property type="match status" value="1"/>
</dbReference>
<evidence type="ECO:0000259" key="7">
    <source>
        <dbReference type="PROSITE" id="PS51233"/>
    </source>
</evidence>
<evidence type="ECO:0000313" key="8">
    <source>
        <dbReference type="Proteomes" id="UP000001554"/>
    </source>
</evidence>
<dbReference type="Gene3D" id="3.10.100.10">
    <property type="entry name" value="Mannose-Binding Protein A, subunit A"/>
    <property type="match status" value="1"/>
</dbReference>
<evidence type="ECO:0000256" key="1">
    <source>
        <dbReference type="ARBA" id="ARBA00022729"/>
    </source>
</evidence>
<dbReference type="PROSITE" id="PS00615">
    <property type="entry name" value="C_TYPE_LECTIN_1"/>
    <property type="match status" value="1"/>
</dbReference>
<dbReference type="FunFam" id="2.10.25.10:FF:000001">
    <property type="entry name" value="Tenascin C"/>
    <property type="match status" value="1"/>
</dbReference>
<dbReference type="Pfam" id="PF00094">
    <property type="entry name" value="VWD"/>
    <property type="match status" value="1"/>
</dbReference>
<sequence>MLRMILPLVIGLLYTECLAAGYVRFNGVFYKNFAEEKTYDDARQTCTADGGLLAMPKDSATNTFIRDLAGVEDRWLGLNDINNEGQFVYEDGQTLESSGYNNWLPGEPNDHGGDEDCVHFIGSGHGWNDAPCSIAKGFICQLSVALGDPCTDYVALDEPSRSAGSVASPGDQLRCDSGLRTQWYRFVSPAGGEIPTNCSLLAPSSCSTVGPVWMKGSLPIISDGEATRQACRRSLNTGDCEANCWEIRVKQCPWTPEPFYVYLLGPTPGCDEAYCAGTEVPCPPGQSSENYGFTPGCSANFPDITTNPRLTDGTEPYEVVLFCDFDPPPWNNLTFEVFWVADNSPIFEDELVNGETRSVLIQDDLIAGMGKTITCKVRGRYISGGAPGVLEISNEFYAGVKILTPDILIEEGGEAKNIQFQPTLPLVCTEISTIWGIECELSIQIVFKTVDFSADRICEGSLPEAVQETCSLHFNKDTWTGVIEFPVKAVSDCIADGSKRMKIGFNPFSADSAPLWDKYQIGDVFVTTRNNDPDGDVVCKSTGDPHYTTFDGRYYHIYQAGTFTLMKHRLLPIEIQTRMKMCGAGSVACNCGVAIRAGNEVFIITKCKDGVERFSYSTGSWVQFESSLATLVQHHGPVGQDTRFYYKNGGDQYLVYFPTGSWMDIRVIGALKNYLNIYFYPSADDYGKTIGLCGTFDGDDRNDGLHADLVTVSPIGYDHDITNSAFVTSWKLPDDENLFTGSLDPSPFPLDERQYCECSRDGAHQEVSCNSSYAFNCQWKSASARARPVVEQQNARRRRDTSYNDEVYDDDMFGFDYNEPVTPVAPPTWPAPNGMTEAEARAFCEGAMTGSPSGELCTSVLGDKIDLSSAAESCVVDIQATGDTTWAETAVETMETSCGGLLYKNTSFWASNTSETNNGTLTPPSFFYETVSCPGNCSQKGICEKGECVCQVGYEGPSCSIESDKPPDAFFIPKEGMCDINTRPCERTPVIGQNFLESESLTCSLQAAQVRLLSGGGVHVCFEIVSRE</sequence>
<dbReference type="InterPro" id="IPR001846">
    <property type="entry name" value="VWF_type-D"/>
</dbReference>
<dbReference type="InterPro" id="IPR001304">
    <property type="entry name" value="C-type_lectin-like"/>
</dbReference>
<evidence type="ECO:0000313" key="9">
    <source>
        <dbReference type="RefSeq" id="XP_035672094.1"/>
    </source>
</evidence>
<dbReference type="PANTHER" id="PTHR22801:SF63">
    <property type="entry name" value="C-TYPE LECTIN DOMAIN-CONTAINING PROTEIN"/>
    <property type="match status" value="1"/>
</dbReference>
<dbReference type="SUPFAM" id="SSF56436">
    <property type="entry name" value="C-type lectin-like"/>
    <property type="match status" value="1"/>
</dbReference>
<dbReference type="KEGG" id="bfo:118413058"/>
<dbReference type="AlphaFoldDB" id="A0A9J7MME2"/>
<dbReference type="Pfam" id="PF23106">
    <property type="entry name" value="EGF_Teneurin"/>
    <property type="match status" value="1"/>
</dbReference>
<dbReference type="PROSITE" id="PS50041">
    <property type="entry name" value="C_TYPE_LECTIN_2"/>
    <property type="match status" value="1"/>
</dbReference>
<accession>A0A9J7MME2</accession>
<keyword evidence="3" id="KW-0325">Glycoprotein</keyword>
<dbReference type="InterPro" id="IPR050801">
    <property type="entry name" value="Ca-Dep_Lectins_ImmuneDev"/>
</dbReference>
<dbReference type="Pfam" id="PF23283">
    <property type="entry name" value="D8C_UMOD"/>
    <property type="match status" value="1"/>
</dbReference>
<feature type="domain" description="Ig-like" evidence="6">
    <location>
        <begin position="302"/>
        <end position="393"/>
    </location>
</feature>
<dbReference type="InterPro" id="IPR016187">
    <property type="entry name" value="CTDL_fold"/>
</dbReference>
<name>A0A9J7MME2_BRAFL</name>
<feature type="signal peptide" evidence="4">
    <location>
        <begin position="1"/>
        <end position="19"/>
    </location>
</feature>
<dbReference type="InterPro" id="IPR058727">
    <property type="entry name" value="Helical_Vwde"/>
</dbReference>
<dbReference type="InterPro" id="IPR057774">
    <property type="entry name" value="D8C_UMOD/GP2/OIT3-like"/>
</dbReference>
<dbReference type="OrthoDB" id="10036860at2759"/>
<dbReference type="Proteomes" id="UP000001554">
    <property type="component" value="Chromosome 4"/>
</dbReference>
<gene>
    <name evidence="9" type="primary">LOC118413058</name>
</gene>
<reference evidence="8" key="1">
    <citation type="journal article" date="2020" name="Nat. Ecol. Evol.">
        <title>Deeply conserved synteny resolves early events in vertebrate evolution.</title>
        <authorList>
            <person name="Simakov O."/>
            <person name="Marletaz F."/>
            <person name="Yue J.X."/>
            <person name="O'Connell B."/>
            <person name="Jenkins J."/>
            <person name="Brandt A."/>
            <person name="Calef R."/>
            <person name="Tung C.H."/>
            <person name="Huang T.K."/>
            <person name="Schmutz J."/>
            <person name="Satoh N."/>
            <person name="Yu J.K."/>
            <person name="Putnam N.H."/>
            <person name="Green R.E."/>
            <person name="Rokhsar D.S."/>
        </authorList>
    </citation>
    <scope>NUCLEOTIDE SEQUENCE [LARGE SCALE GENOMIC DNA]</scope>
    <source>
        <strain evidence="8">S238N-H82</strain>
    </source>
</reference>
<evidence type="ECO:0000256" key="3">
    <source>
        <dbReference type="ARBA" id="ARBA00023180"/>
    </source>
</evidence>
<keyword evidence="1 4" id="KW-0732">Signal</keyword>
<dbReference type="Pfam" id="PF26129">
    <property type="entry name" value="Vwde"/>
    <property type="match status" value="1"/>
</dbReference>
<evidence type="ECO:0000259" key="6">
    <source>
        <dbReference type="PROSITE" id="PS50835"/>
    </source>
</evidence>